<keyword evidence="1" id="KW-0472">Membrane</keyword>
<dbReference type="Pfam" id="PF24035">
    <property type="entry name" value="DUF7344"/>
    <property type="match status" value="1"/>
</dbReference>
<dbReference type="EMBL" id="CP015103">
    <property type="protein sequence ID" value="ASJ08442.1"/>
    <property type="molecule type" value="Genomic_DNA"/>
</dbReference>
<name>A0A2Z2MJ26_9EURY</name>
<evidence type="ECO:0000256" key="1">
    <source>
        <dbReference type="SAM" id="Phobius"/>
    </source>
</evidence>
<reference evidence="3 4" key="1">
    <citation type="submission" date="2016-04" db="EMBL/GenBank/DDBJ databases">
        <title>Complete genome sequence of Thermococcus siculi type strain RG-20.</title>
        <authorList>
            <person name="Oger P.M."/>
        </authorList>
    </citation>
    <scope>NUCLEOTIDE SEQUENCE [LARGE SCALE GENOMIC DNA]</scope>
    <source>
        <strain evidence="3 4">RG-20</strain>
    </source>
</reference>
<organism evidence="3 4">
    <name type="scientific">Thermococcus siculi</name>
    <dbReference type="NCBI Taxonomy" id="72803"/>
    <lineage>
        <taxon>Archaea</taxon>
        <taxon>Methanobacteriati</taxon>
        <taxon>Methanobacteriota</taxon>
        <taxon>Thermococci</taxon>
        <taxon>Thermococcales</taxon>
        <taxon>Thermococcaceae</taxon>
        <taxon>Thermococcus</taxon>
    </lineage>
</organism>
<dbReference type="GeneID" id="33317375"/>
<evidence type="ECO:0000313" key="4">
    <source>
        <dbReference type="Proteomes" id="UP000250125"/>
    </source>
</evidence>
<dbReference type="InterPro" id="IPR055768">
    <property type="entry name" value="DUF7344"/>
</dbReference>
<feature type="domain" description="DUF7344" evidence="2">
    <location>
        <begin position="9"/>
        <end position="75"/>
    </location>
</feature>
<protein>
    <recommendedName>
        <fullName evidence="2">DUF7344 domain-containing protein</fullName>
    </recommendedName>
</protein>
<proteinExistence type="predicted"/>
<evidence type="ECO:0000259" key="2">
    <source>
        <dbReference type="Pfam" id="PF24035"/>
    </source>
</evidence>
<keyword evidence="1" id="KW-0812">Transmembrane</keyword>
<dbReference type="AlphaFoldDB" id="A0A2Z2MJ26"/>
<dbReference type="KEGG" id="tsl:A3L11_04010"/>
<sequence length="146" mass="16708">MALGATTAILGNDRRMLMIEFLQQKDGHAELRDMVEFIAEREGDTDRKHRKSVYVSLVQTHIPKLEREGVITFDHGVITLLRIPDDVTVYMEVVNKHDISWSAFYMGTSVIFLIAGWYLGSLPLIFAALVYLAISLVHHRKIKRLL</sequence>
<gene>
    <name evidence="3" type="ORF">A3L11_04010</name>
</gene>
<accession>A0A2Z2MJ26</accession>
<dbReference type="RefSeq" id="WP_232462037.1">
    <property type="nucleotide sequence ID" value="NZ_CP015103.1"/>
</dbReference>
<keyword evidence="4" id="KW-1185">Reference proteome</keyword>
<dbReference type="Proteomes" id="UP000250125">
    <property type="component" value="Chromosome"/>
</dbReference>
<keyword evidence="1" id="KW-1133">Transmembrane helix</keyword>
<evidence type="ECO:0000313" key="3">
    <source>
        <dbReference type="EMBL" id="ASJ08442.1"/>
    </source>
</evidence>
<feature type="transmembrane region" description="Helical" evidence="1">
    <location>
        <begin position="110"/>
        <end position="134"/>
    </location>
</feature>